<dbReference type="SMART" id="SM00174">
    <property type="entry name" value="RHO"/>
    <property type="match status" value="1"/>
</dbReference>
<dbReference type="RefSeq" id="XP_002668957.1">
    <property type="nucleotide sequence ID" value="XM_002668911.1"/>
</dbReference>
<dbReference type="Gene3D" id="3.40.50.300">
    <property type="entry name" value="P-loop containing nucleotide triphosphate hydrolases"/>
    <property type="match status" value="1"/>
</dbReference>
<evidence type="ECO:0000313" key="5">
    <source>
        <dbReference type="Proteomes" id="UP000006671"/>
    </source>
</evidence>
<dbReference type="eggNOG" id="KOG0393">
    <property type="taxonomic scope" value="Eukaryota"/>
</dbReference>
<dbReference type="OMA" id="DDHRYIS"/>
<dbReference type="Proteomes" id="UP000006671">
    <property type="component" value="Unassembled WGS sequence"/>
</dbReference>
<feature type="region of interest" description="Disordered" evidence="3">
    <location>
        <begin position="233"/>
        <end position="259"/>
    </location>
</feature>
<protein>
    <submittedName>
        <fullName evidence="4">Small GTPase</fullName>
    </submittedName>
</protein>
<keyword evidence="1" id="KW-0547">Nucleotide-binding</keyword>
<dbReference type="PROSITE" id="PS51419">
    <property type="entry name" value="RAB"/>
    <property type="match status" value="1"/>
</dbReference>
<evidence type="ECO:0000256" key="3">
    <source>
        <dbReference type="SAM" id="MobiDB-lite"/>
    </source>
</evidence>
<dbReference type="GeneID" id="8860902"/>
<dbReference type="KEGG" id="ngr:NAEGRDRAFT_76102"/>
<dbReference type="NCBIfam" id="TIGR00231">
    <property type="entry name" value="small_GTP"/>
    <property type="match status" value="1"/>
</dbReference>
<name>D2W3X6_NAEGR</name>
<evidence type="ECO:0000313" key="4">
    <source>
        <dbReference type="EMBL" id="EFC36213.1"/>
    </source>
</evidence>
<organism evidence="5">
    <name type="scientific">Naegleria gruberi</name>
    <name type="common">Amoeba</name>
    <dbReference type="NCBI Taxonomy" id="5762"/>
    <lineage>
        <taxon>Eukaryota</taxon>
        <taxon>Discoba</taxon>
        <taxon>Heterolobosea</taxon>
        <taxon>Tetramitia</taxon>
        <taxon>Eutetramitia</taxon>
        <taxon>Vahlkampfiidae</taxon>
        <taxon>Naegleria</taxon>
    </lineage>
</organism>
<evidence type="ECO:0000256" key="1">
    <source>
        <dbReference type="ARBA" id="ARBA00022741"/>
    </source>
</evidence>
<dbReference type="InParanoid" id="D2W3X6"/>
<dbReference type="OrthoDB" id="25896at2759"/>
<dbReference type="VEuPathDB" id="AmoebaDB:NAEGRDRAFT_76102"/>
<dbReference type="AlphaFoldDB" id="D2W3X6"/>
<feature type="compositionally biased region" description="Low complexity" evidence="3">
    <location>
        <begin position="24"/>
        <end position="38"/>
    </location>
</feature>
<sequence>MQRHNTSGKVGGLLAAWEKRTEESTSSTSQSFRKSSSTNMNQQQQHSIKLCIVGNSTSGKTSLALSFKEDDRDLPHTTLDEFNLKTMYQGKELTLTICDSKGSDDYDRYRTKLTYPNTNVFIICYSIVSKQQYESVKLKWIPEIRMLCPNALIILCATKTDLRDDHRYISSGLLIDRVQVKKLMDLYNHDQQYPIMFYNECSIYDQNVGVKDILDRAIQLSLHRQLNNIINNNNLNHLDNNNNTNINSNSNNNNDKKKK</sequence>
<dbReference type="InterPro" id="IPR001806">
    <property type="entry name" value="Small_GTPase"/>
</dbReference>
<dbReference type="GO" id="GO:0005525">
    <property type="term" value="F:GTP binding"/>
    <property type="evidence" value="ECO:0007669"/>
    <property type="project" value="UniProtKB-KW"/>
</dbReference>
<gene>
    <name evidence="4" type="ORF">NAEGRDRAFT_76102</name>
</gene>
<keyword evidence="2" id="KW-0342">GTP-binding</keyword>
<dbReference type="InterPro" id="IPR003578">
    <property type="entry name" value="Small_GTPase_Rho"/>
</dbReference>
<dbReference type="EMBL" id="GG738935">
    <property type="protein sequence ID" value="EFC36213.1"/>
    <property type="molecule type" value="Genomic_DNA"/>
</dbReference>
<dbReference type="SMART" id="SM00175">
    <property type="entry name" value="RAB"/>
    <property type="match status" value="1"/>
</dbReference>
<dbReference type="InterPro" id="IPR027417">
    <property type="entry name" value="P-loop_NTPase"/>
</dbReference>
<accession>D2W3X6</accession>
<dbReference type="Pfam" id="PF00071">
    <property type="entry name" value="Ras"/>
    <property type="match status" value="1"/>
</dbReference>
<dbReference type="InterPro" id="IPR005225">
    <property type="entry name" value="Small_GTP-bd"/>
</dbReference>
<reference evidence="4 5" key="1">
    <citation type="journal article" date="2010" name="Cell">
        <title>The genome of Naegleria gruberi illuminates early eukaryotic versatility.</title>
        <authorList>
            <person name="Fritz-Laylin L.K."/>
            <person name="Prochnik S.E."/>
            <person name="Ginger M.L."/>
            <person name="Dacks J.B."/>
            <person name="Carpenter M.L."/>
            <person name="Field M.C."/>
            <person name="Kuo A."/>
            <person name="Paredez A."/>
            <person name="Chapman J."/>
            <person name="Pham J."/>
            <person name="Shu S."/>
            <person name="Neupane R."/>
            <person name="Cipriano M."/>
            <person name="Mancuso J."/>
            <person name="Tu H."/>
            <person name="Salamov A."/>
            <person name="Lindquist E."/>
            <person name="Shapiro H."/>
            <person name="Lucas S."/>
            <person name="Grigoriev I.V."/>
            <person name="Cande W.Z."/>
            <person name="Fulton C."/>
            <person name="Rokhsar D.S."/>
            <person name="Dawson S.C."/>
        </authorList>
    </citation>
    <scope>NUCLEOTIDE SEQUENCE [LARGE SCALE GENOMIC DNA]</scope>
    <source>
        <strain evidence="4 5">NEG-M</strain>
    </source>
</reference>
<dbReference type="SUPFAM" id="SSF52540">
    <property type="entry name" value="P-loop containing nucleoside triphosphate hydrolases"/>
    <property type="match status" value="1"/>
</dbReference>
<dbReference type="STRING" id="5762.D2W3X6"/>
<dbReference type="PROSITE" id="PS51420">
    <property type="entry name" value="RHO"/>
    <property type="match status" value="1"/>
</dbReference>
<dbReference type="GO" id="GO:0007264">
    <property type="term" value="P:small GTPase-mediated signal transduction"/>
    <property type="evidence" value="ECO:0007669"/>
    <property type="project" value="InterPro"/>
</dbReference>
<dbReference type="PRINTS" id="PR00449">
    <property type="entry name" value="RASTRNSFRMNG"/>
</dbReference>
<feature type="compositionally biased region" description="Low complexity" evidence="3">
    <location>
        <begin position="233"/>
        <end position="253"/>
    </location>
</feature>
<dbReference type="PANTHER" id="PTHR24072">
    <property type="entry name" value="RHO FAMILY GTPASE"/>
    <property type="match status" value="1"/>
</dbReference>
<evidence type="ECO:0000256" key="2">
    <source>
        <dbReference type="ARBA" id="ARBA00023134"/>
    </source>
</evidence>
<keyword evidence="5" id="KW-1185">Reference proteome</keyword>
<feature type="region of interest" description="Disordered" evidence="3">
    <location>
        <begin position="1"/>
        <end position="42"/>
    </location>
</feature>
<dbReference type="GO" id="GO:0003924">
    <property type="term" value="F:GTPase activity"/>
    <property type="evidence" value="ECO:0007669"/>
    <property type="project" value="InterPro"/>
</dbReference>
<proteinExistence type="predicted"/>